<evidence type="ECO:0000259" key="3">
    <source>
        <dbReference type="Pfam" id="PF00370"/>
    </source>
</evidence>
<dbReference type="PIRSF" id="PIRSF000538">
    <property type="entry name" value="GlpK"/>
    <property type="match status" value="1"/>
</dbReference>
<sequence length="492" mass="55970">MIFLSSILLIGIDVGSSGVRVEIYDINGFPIATGRESIARQDVYEWLRAIEAAMPSIVKECKTCEKYVSVDSTSGTYIPVDEYGEPLTNPVMYYEKRPDIYNKIKIFPSIEMLARKGVTVDPASPIVKLYHMKLYNPGLYNRTRWIVPAATWILYRLCRKENEIWSDIETDYTNALKFGLDISSDKPKWFEEMFHELGLDIDKMPRPVPCGEYICEAMSRYAERIGLSKAKIFHGMTDGNASALAGGALKIGDVNIYSGSTTVPKIVTDKFITHQSIYYHIHPIKGYLAGAATGFTGAFLSWFIEKVLGINIEEAFRYIENVEPGTEFLFLPPGDRSPFYDPLMNAAIINLKVVDEPRSTVIGRFLRGIILGITLMENSYIELFRDLFNIDTDCIRLTGGGTKTRLWNIIRASIYGKKVEVYGDLVGLGTLIPLMLKAKLYPTIEKIEERFLRPIDVIEPDENLSNRYKGVKEIFMDLWKDLQKLYQHFQNI</sequence>
<dbReference type="PANTHER" id="PTHR43095">
    <property type="entry name" value="SUGAR KINASE"/>
    <property type="match status" value="1"/>
</dbReference>
<protein>
    <recommendedName>
        <fullName evidence="6">Carbohydrate kinase</fullName>
    </recommendedName>
</protein>
<reference evidence="5" key="1">
    <citation type="journal article" date="2020" name="mSystems">
        <title>Genome- and Community-Level Interaction Insights into Carbon Utilization and Element Cycling Functions of Hydrothermarchaeota in Hydrothermal Sediment.</title>
        <authorList>
            <person name="Zhou Z."/>
            <person name="Liu Y."/>
            <person name="Xu W."/>
            <person name="Pan J."/>
            <person name="Luo Z.H."/>
            <person name="Li M."/>
        </authorList>
    </citation>
    <scope>NUCLEOTIDE SEQUENCE [LARGE SCALE GENOMIC DNA]</scope>
    <source>
        <strain evidence="5">SpSt-1121</strain>
    </source>
</reference>
<dbReference type="InterPro" id="IPR043129">
    <property type="entry name" value="ATPase_NBD"/>
</dbReference>
<proteinExistence type="predicted"/>
<evidence type="ECO:0000256" key="1">
    <source>
        <dbReference type="ARBA" id="ARBA00022679"/>
    </source>
</evidence>
<dbReference type="SUPFAM" id="SSF53067">
    <property type="entry name" value="Actin-like ATPase domain"/>
    <property type="match status" value="2"/>
</dbReference>
<dbReference type="Pfam" id="PF02782">
    <property type="entry name" value="FGGY_C"/>
    <property type="match status" value="1"/>
</dbReference>
<dbReference type="CDD" id="cd07783">
    <property type="entry name" value="ASKHA_NBD_FGGY_SePSK_AtXK1-like"/>
    <property type="match status" value="1"/>
</dbReference>
<dbReference type="GO" id="GO:0005975">
    <property type="term" value="P:carbohydrate metabolic process"/>
    <property type="evidence" value="ECO:0007669"/>
    <property type="project" value="InterPro"/>
</dbReference>
<dbReference type="GO" id="GO:0016301">
    <property type="term" value="F:kinase activity"/>
    <property type="evidence" value="ECO:0007669"/>
    <property type="project" value="UniProtKB-KW"/>
</dbReference>
<dbReference type="EMBL" id="DRZI01000014">
    <property type="protein sequence ID" value="HHP81093.1"/>
    <property type="molecule type" value="Genomic_DNA"/>
</dbReference>
<feature type="domain" description="Carbohydrate kinase FGGY C-terminal" evidence="4">
    <location>
        <begin position="287"/>
        <end position="423"/>
    </location>
</feature>
<dbReference type="InterPro" id="IPR050406">
    <property type="entry name" value="FGGY_Carb_Kinase"/>
</dbReference>
<keyword evidence="2" id="KW-0418">Kinase</keyword>
<evidence type="ECO:0000259" key="4">
    <source>
        <dbReference type="Pfam" id="PF02782"/>
    </source>
</evidence>
<feature type="domain" description="Carbohydrate kinase FGGY N-terminal" evidence="3">
    <location>
        <begin position="9"/>
        <end position="244"/>
    </location>
</feature>
<dbReference type="PANTHER" id="PTHR43095:SF2">
    <property type="entry name" value="GLUCONOKINASE"/>
    <property type="match status" value="1"/>
</dbReference>
<dbReference type="InterPro" id="IPR000577">
    <property type="entry name" value="Carb_kinase_FGGY"/>
</dbReference>
<evidence type="ECO:0008006" key="6">
    <source>
        <dbReference type="Google" id="ProtNLM"/>
    </source>
</evidence>
<dbReference type="Pfam" id="PF00370">
    <property type="entry name" value="FGGY_N"/>
    <property type="match status" value="1"/>
</dbReference>
<gene>
    <name evidence="5" type="ORF">ENM84_00355</name>
</gene>
<evidence type="ECO:0000256" key="2">
    <source>
        <dbReference type="ARBA" id="ARBA00022777"/>
    </source>
</evidence>
<dbReference type="AlphaFoldDB" id="A0A7C5TIT5"/>
<name>A0A7C5TIT5_9CREN</name>
<dbReference type="InterPro" id="IPR018484">
    <property type="entry name" value="FGGY_N"/>
</dbReference>
<comment type="caution">
    <text evidence="5">The sequence shown here is derived from an EMBL/GenBank/DDBJ whole genome shotgun (WGS) entry which is preliminary data.</text>
</comment>
<keyword evidence="1" id="KW-0808">Transferase</keyword>
<evidence type="ECO:0000313" key="5">
    <source>
        <dbReference type="EMBL" id="HHP81093.1"/>
    </source>
</evidence>
<dbReference type="InterPro" id="IPR018485">
    <property type="entry name" value="FGGY_C"/>
</dbReference>
<dbReference type="Gene3D" id="3.30.420.40">
    <property type="match status" value="2"/>
</dbReference>
<accession>A0A7C5TIT5</accession>
<organism evidence="5">
    <name type="scientific">Ignisphaera aggregans</name>
    <dbReference type="NCBI Taxonomy" id="334771"/>
    <lineage>
        <taxon>Archaea</taxon>
        <taxon>Thermoproteota</taxon>
        <taxon>Thermoprotei</taxon>
        <taxon>Desulfurococcales</taxon>
        <taxon>Desulfurococcaceae</taxon>
        <taxon>Ignisphaera</taxon>
    </lineage>
</organism>